<accession>A0A1R1X8Y1</accession>
<comment type="caution">
    <text evidence="2">The sequence shown here is derived from an EMBL/GenBank/DDBJ whole genome shotgun (WGS) entry which is preliminary data.</text>
</comment>
<proteinExistence type="predicted"/>
<name>A0A1R1X8Y1_9FUNG</name>
<feature type="compositionally biased region" description="Basic and acidic residues" evidence="1">
    <location>
        <begin position="154"/>
        <end position="172"/>
    </location>
</feature>
<keyword evidence="3" id="KW-1185">Reference proteome</keyword>
<dbReference type="Proteomes" id="UP000187429">
    <property type="component" value="Unassembled WGS sequence"/>
</dbReference>
<evidence type="ECO:0000256" key="1">
    <source>
        <dbReference type="SAM" id="MobiDB-lite"/>
    </source>
</evidence>
<reference evidence="3" key="1">
    <citation type="submission" date="2017-01" db="EMBL/GenBank/DDBJ databases">
        <authorList>
            <person name="Wang Y."/>
            <person name="White M."/>
            <person name="Kvist S."/>
            <person name="Moncalvo J.-M."/>
        </authorList>
    </citation>
    <scope>NUCLEOTIDE SEQUENCE [LARGE SCALE GENOMIC DNA]</scope>
    <source>
        <strain evidence="3">ID-206-W2</strain>
    </source>
</reference>
<sequence length="230" mass="26484">MMDQDDIDQVPVSHETFKELKEIFRKNFNEKERNHEPDNPYVATKVPMTNLKVYPELIESLTLIEEDSLIHHCPKKKEKRKLQLRPTQSIILQHSQNFAGEAREEEEVLNRSHSRPRDRGSTHDVQVSMEPNFGQQDGPQTLRERIPNSIQKIDTAKKRFRGEQKTTPKETSDVATTTDTSPKTAQEENGSRRTRSPDNRSGITIGQERDRGSEGTRSGILQQSVRNTKE</sequence>
<feature type="compositionally biased region" description="Basic and acidic residues" evidence="1">
    <location>
        <begin position="185"/>
        <end position="198"/>
    </location>
</feature>
<feature type="compositionally biased region" description="Polar residues" evidence="1">
    <location>
        <begin position="173"/>
        <end position="184"/>
    </location>
</feature>
<protein>
    <submittedName>
        <fullName evidence="2">Uncharacterized protein</fullName>
    </submittedName>
</protein>
<dbReference type="AlphaFoldDB" id="A0A1R1X8Y1"/>
<gene>
    <name evidence="2" type="ORF">AYI69_g9983</name>
</gene>
<dbReference type="OrthoDB" id="5545891at2759"/>
<evidence type="ECO:0000313" key="3">
    <source>
        <dbReference type="Proteomes" id="UP000187429"/>
    </source>
</evidence>
<organism evidence="2 3">
    <name type="scientific">Smittium culicis</name>
    <dbReference type="NCBI Taxonomy" id="133412"/>
    <lineage>
        <taxon>Eukaryota</taxon>
        <taxon>Fungi</taxon>
        <taxon>Fungi incertae sedis</taxon>
        <taxon>Zoopagomycota</taxon>
        <taxon>Kickxellomycotina</taxon>
        <taxon>Harpellomycetes</taxon>
        <taxon>Harpellales</taxon>
        <taxon>Legeriomycetaceae</taxon>
        <taxon>Smittium</taxon>
    </lineage>
</organism>
<feature type="compositionally biased region" description="Polar residues" evidence="1">
    <location>
        <begin position="215"/>
        <end position="230"/>
    </location>
</feature>
<dbReference type="EMBL" id="LSSM01006284">
    <property type="protein sequence ID" value="OMJ11091.1"/>
    <property type="molecule type" value="Genomic_DNA"/>
</dbReference>
<feature type="region of interest" description="Disordered" evidence="1">
    <location>
        <begin position="96"/>
        <end position="230"/>
    </location>
</feature>
<evidence type="ECO:0000313" key="2">
    <source>
        <dbReference type="EMBL" id="OMJ11091.1"/>
    </source>
</evidence>